<dbReference type="Proteomes" id="UP000476820">
    <property type="component" value="Unassembled WGS sequence"/>
</dbReference>
<feature type="transmembrane region" description="Helical" evidence="1">
    <location>
        <begin position="54"/>
        <end position="77"/>
    </location>
</feature>
<evidence type="ECO:0000313" key="5">
    <source>
        <dbReference type="Proteomes" id="UP000473681"/>
    </source>
</evidence>
<dbReference type="EMBL" id="SWOV01000022">
    <property type="protein sequence ID" value="NFF88134.1"/>
    <property type="molecule type" value="Genomic_DNA"/>
</dbReference>
<feature type="transmembrane region" description="Helical" evidence="1">
    <location>
        <begin position="108"/>
        <end position="130"/>
    </location>
</feature>
<feature type="transmembrane region" description="Helical" evidence="1">
    <location>
        <begin position="230"/>
        <end position="253"/>
    </location>
</feature>
<feature type="transmembrane region" description="Helical" evidence="1">
    <location>
        <begin position="183"/>
        <end position="201"/>
    </location>
</feature>
<gene>
    <name evidence="3" type="ORF">FC774_09680</name>
    <name evidence="4" type="ORF">FDB51_06880</name>
</gene>
<dbReference type="SUPFAM" id="SSF50156">
    <property type="entry name" value="PDZ domain-like"/>
    <property type="match status" value="1"/>
</dbReference>
<keyword evidence="1" id="KW-1133">Transmembrane helix</keyword>
<dbReference type="Gene3D" id="2.30.42.10">
    <property type="match status" value="1"/>
</dbReference>
<feature type="domain" description="PDZ" evidence="2">
    <location>
        <begin position="299"/>
        <end position="379"/>
    </location>
</feature>
<feature type="transmembrane region" description="Helical" evidence="1">
    <location>
        <begin position="142"/>
        <end position="162"/>
    </location>
</feature>
<protein>
    <submittedName>
        <fullName evidence="3">Signal protein PDZ</fullName>
    </submittedName>
</protein>
<comment type="caution">
    <text evidence="3">The sequence shown here is derived from an EMBL/GenBank/DDBJ whole genome shotgun (WGS) entry which is preliminary data.</text>
</comment>
<evidence type="ECO:0000313" key="6">
    <source>
        <dbReference type="Proteomes" id="UP000476820"/>
    </source>
</evidence>
<reference evidence="5 6" key="1">
    <citation type="submission" date="2019-04" db="EMBL/GenBank/DDBJ databases">
        <title>Genome sequencing of Clostridium botulinum Groups I-IV and Clostridium butyricum.</title>
        <authorList>
            <person name="Brunt J."/>
            <person name="Van Vliet A.H.M."/>
            <person name="Stringer S.C."/>
            <person name="Carter A.T."/>
            <person name="Peck M.W."/>
        </authorList>
    </citation>
    <scope>NUCLEOTIDE SEQUENCE [LARGE SCALE GENOMIC DNA]</scope>
    <source>
        <strain evidence="3 6">1605</strain>
        <strain evidence="4 5">CB-K-33E</strain>
    </source>
</reference>
<dbReference type="Proteomes" id="UP000473681">
    <property type="component" value="Unassembled WGS sequence"/>
</dbReference>
<feature type="transmembrane region" description="Helical" evidence="1">
    <location>
        <begin position="260"/>
        <end position="278"/>
    </location>
</feature>
<dbReference type="SMART" id="SM00228">
    <property type="entry name" value="PDZ"/>
    <property type="match status" value="1"/>
</dbReference>
<keyword evidence="1" id="KW-0812">Transmembrane</keyword>
<evidence type="ECO:0000259" key="2">
    <source>
        <dbReference type="SMART" id="SM00228"/>
    </source>
</evidence>
<dbReference type="EMBL" id="SWVK01000007">
    <property type="protein sequence ID" value="NFN34866.1"/>
    <property type="molecule type" value="Genomic_DNA"/>
</dbReference>
<dbReference type="OrthoDB" id="198399at2"/>
<accession>A0A0L9YBI1</accession>
<dbReference type="InterPro" id="IPR001478">
    <property type="entry name" value="PDZ"/>
</dbReference>
<dbReference type="RefSeq" id="WP_053341785.1">
    <property type="nucleotide sequence ID" value="NZ_CP070936.1"/>
</dbReference>
<feature type="transmembrane region" description="Helical" evidence="1">
    <location>
        <begin position="12"/>
        <end position="33"/>
    </location>
</feature>
<proteinExistence type="predicted"/>
<evidence type="ECO:0000313" key="4">
    <source>
        <dbReference type="EMBL" id="NFN34866.1"/>
    </source>
</evidence>
<sequence>MELAFYTLRGIAGAIVNPGLMIVLIFLGIILYFKNKNLVMMQRLILGDNINTPLELTLSQIVLGILAGAIGSVILSILGIRFWENSGIIYLFMISIILMFVKPRFICFSYSGAILGAISIVISLLSNVFPSLKNTTIFNIDIVYLMTFIGVLHIVEGFLVMIDGDRGSIPIFSNKNGKIIGGFSLNRYWILSVAILVLVLSNNDTSNYIATTISTPKGWPFISGNLTNNLLALSTISIMPLYAVTGYSAITFTKSKKEKAIHSGISILFYGICLTLIAQAARFGLVFEIVVIIFTPFAHEMMLKIQRDNENKQEPKFMSDEEGLVVLEVVPRGVAYNLGIKPGSKLISVNNSVVNSEADVLIILKENLYNVTFKIKDLTGIIREIKVKTSKGKRLGMLLVPRTIKEQDKICIKENKFSNILNSAKEKHQ</sequence>
<dbReference type="InterPro" id="IPR036034">
    <property type="entry name" value="PDZ_sf"/>
</dbReference>
<evidence type="ECO:0000313" key="3">
    <source>
        <dbReference type="EMBL" id="NFF88134.1"/>
    </source>
</evidence>
<evidence type="ECO:0000256" key="1">
    <source>
        <dbReference type="SAM" id="Phobius"/>
    </source>
</evidence>
<dbReference type="AlphaFoldDB" id="A0A0L9YBI1"/>
<keyword evidence="1" id="KW-0472">Membrane</keyword>
<organism evidence="3 6">
    <name type="scientific">Clostridium botulinum</name>
    <dbReference type="NCBI Taxonomy" id="1491"/>
    <lineage>
        <taxon>Bacteria</taxon>
        <taxon>Bacillati</taxon>
        <taxon>Bacillota</taxon>
        <taxon>Clostridia</taxon>
        <taxon>Eubacteriales</taxon>
        <taxon>Clostridiaceae</taxon>
        <taxon>Clostridium</taxon>
    </lineage>
</organism>
<name>A0A0L9YBI1_CLOBO</name>
<feature type="transmembrane region" description="Helical" evidence="1">
    <location>
        <begin position="83"/>
        <end position="101"/>
    </location>
</feature>